<dbReference type="Pfam" id="PF01344">
    <property type="entry name" value="Kelch_1"/>
    <property type="match status" value="2"/>
</dbReference>
<name>A0A9R0YNP9_TRITD</name>
<dbReference type="SUPFAM" id="SSF81383">
    <property type="entry name" value="F-box domain"/>
    <property type="match status" value="1"/>
</dbReference>
<accession>A0A9R0YNP9</accession>
<keyword evidence="1" id="KW-0880">Kelch repeat</keyword>
<dbReference type="Proteomes" id="UP000324705">
    <property type="component" value="Chromosome 6B"/>
</dbReference>
<dbReference type="Gramene" id="TRITD6Bv1G126660.1">
    <property type="protein sequence ID" value="TRITD6Bv1G126660.1"/>
    <property type="gene ID" value="TRITD6Bv1G126660"/>
</dbReference>
<organism evidence="4 5">
    <name type="scientific">Triticum turgidum subsp. durum</name>
    <name type="common">Durum wheat</name>
    <name type="synonym">Triticum durum</name>
    <dbReference type="NCBI Taxonomy" id="4567"/>
    <lineage>
        <taxon>Eukaryota</taxon>
        <taxon>Viridiplantae</taxon>
        <taxon>Streptophyta</taxon>
        <taxon>Embryophyta</taxon>
        <taxon>Tracheophyta</taxon>
        <taxon>Spermatophyta</taxon>
        <taxon>Magnoliopsida</taxon>
        <taxon>Liliopsida</taxon>
        <taxon>Poales</taxon>
        <taxon>Poaceae</taxon>
        <taxon>BOP clade</taxon>
        <taxon>Pooideae</taxon>
        <taxon>Triticodae</taxon>
        <taxon>Triticeae</taxon>
        <taxon>Triticinae</taxon>
        <taxon>Triticum</taxon>
    </lineage>
</organism>
<dbReference type="Pfam" id="PF00646">
    <property type="entry name" value="F-box"/>
    <property type="match status" value="1"/>
</dbReference>
<dbReference type="PANTHER" id="PTHR46344">
    <property type="entry name" value="OS02G0202900 PROTEIN"/>
    <property type="match status" value="1"/>
</dbReference>
<dbReference type="SMART" id="SM00612">
    <property type="entry name" value="Kelch"/>
    <property type="match status" value="3"/>
</dbReference>
<dbReference type="InterPro" id="IPR006652">
    <property type="entry name" value="Kelch_1"/>
</dbReference>
<dbReference type="EMBL" id="LT934122">
    <property type="protein sequence ID" value="VAI58162.1"/>
    <property type="molecule type" value="Genomic_DNA"/>
</dbReference>
<dbReference type="SUPFAM" id="SSF117281">
    <property type="entry name" value="Kelch motif"/>
    <property type="match status" value="1"/>
</dbReference>
<reference evidence="4 5" key="1">
    <citation type="submission" date="2017-09" db="EMBL/GenBank/DDBJ databases">
        <authorList>
            <consortium name="International Durum Wheat Genome Sequencing Consortium (IDWGSC)"/>
            <person name="Milanesi L."/>
        </authorList>
    </citation>
    <scope>NUCLEOTIDE SEQUENCE [LARGE SCALE GENOMIC DNA]</scope>
    <source>
        <strain evidence="5">cv. Svevo</strain>
    </source>
</reference>
<evidence type="ECO:0000313" key="4">
    <source>
        <dbReference type="EMBL" id="VAI58162.1"/>
    </source>
</evidence>
<evidence type="ECO:0000259" key="3">
    <source>
        <dbReference type="SMART" id="SM00256"/>
    </source>
</evidence>
<dbReference type="PANTHER" id="PTHR46344:SF21">
    <property type="entry name" value="F-BOX_KELCH-REPEAT PROTEIN SKIP30 ISOFORM X2"/>
    <property type="match status" value="1"/>
</dbReference>
<evidence type="ECO:0000256" key="2">
    <source>
        <dbReference type="ARBA" id="ARBA00022737"/>
    </source>
</evidence>
<dbReference type="CDD" id="cd22152">
    <property type="entry name" value="F-box_AtAFR-like"/>
    <property type="match status" value="1"/>
</dbReference>
<dbReference type="InterPro" id="IPR036047">
    <property type="entry name" value="F-box-like_dom_sf"/>
</dbReference>
<keyword evidence="2" id="KW-0677">Repeat</keyword>
<dbReference type="SMART" id="SM00256">
    <property type="entry name" value="FBOX"/>
    <property type="match status" value="1"/>
</dbReference>
<dbReference type="InterPro" id="IPR015915">
    <property type="entry name" value="Kelch-typ_b-propeller"/>
</dbReference>
<protein>
    <recommendedName>
        <fullName evidence="3">F-box domain-containing protein</fullName>
    </recommendedName>
</protein>
<evidence type="ECO:0000256" key="1">
    <source>
        <dbReference type="ARBA" id="ARBA00022441"/>
    </source>
</evidence>
<keyword evidence="5" id="KW-1185">Reference proteome</keyword>
<feature type="domain" description="F-box" evidence="3">
    <location>
        <begin position="14"/>
        <end position="54"/>
    </location>
</feature>
<evidence type="ECO:0000313" key="5">
    <source>
        <dbReference type="Proteomes" id="UP000324705"/>
    </source>
</evidence>
<proteinExistence type="predicted"/>
<sequence length="324" mass="35235">MVECTMVSTLLDGLPNEVALQCLARVPFVSHPILQLVCRSWRASVRNGELLNVRNQIGATEELLCVRNIARFGVASVAGKLYVIGGGSDRVDPLTGDHDTIFASNEVWSYDPLHRLWAQRAPMLVARAMFACCALDGKIIVAGGFTNCRKSISEAEIYDPEADTWESLPDLRQAHPSACSGLVIKDKMHVLHKGISTVQILEDGGNYWAVEDYSWLQGPMAMVGGELYVLSNSCIRKQHGENFPDKMVPCASGFQSRIGFGMIGLGDSICLFGGVIGPGPRNQCIKPLSDVDILNVASERPTWRQGSPMTRCRGSIAGCALLKI</sequence>
<dbReference type="InterPro" id="IPR001810">
    <property type="entry name" value="F-box_dom"/>
</dbReference>
<dbReference type="Gene3D" id="2.120.10.80">
    <property type="entry name" value="Kelch-type beta propeller"/>
    <property type="match status" value="1"/>
</dbReference>
<gene>
    <name evidence="4" type="ORF">TRITD_6Bv1G126660</name>
</gene>
<dbReference type="AlphaFoldDB" id="A0A9R0YNP9"/>